<dbReference type="Pfam" id="PF00240">
    <property type="entry name" value="ubiquitin"/>
    <property type="match status" value="1"/>
</dbReference>
<evidence type="ECO:0000256" key="5">
    <source>
        <dbReference type="ARBA" id="ARBA00022723"/>
    </source>
</evidence>
<evidence type="ECO:0000259" key="14">
    <source>
        <dbReference type="PROSITE" id="PS50969"/>
    </source>
</evidence>
<dbReference type="PROSITE" id="PS50053">
    <property type="entry name" value="UBIQUITIN_2"/>
    <property type="match status" value="1"/>
</dbReference>
<evidence type="ECO:0000313" key="17">
    <source>
        <dbReference type="Proteomes" id="UP000014760"/>
    </source>
</evidence>
<evidence type="ECO:0000256" key="11">
    <source>
        <dbReference type="ARBA" id="ARBA00047761"/>
    </source>
</evidence>
<dbReference type="EMBL" id="KB299163">
    <property type="protein sequence ID" value="ELU08292.1"/>
    <property type="molecule type" value="Genomic_DNA"/>
</dbReference>
<sequence length="356" mass="41062">MTIEIVIKWSGSEYRIVNLSLENNVSDLKLEIKKQTGVLPERQKLLGLKFKGKPPDDNVLLSELRIKPGAKIMMMGTREEALADVLTPPEDLPEVVDDFDIGEEEIPIENRDIYLEKIERRVQDCKIDIINEPREGKKLLVLDIDYTLFGGKIHDTDLIGGSDHKSVAENIHELMRPYLHEFLTSAYEDYDIVIWSATSMKWIKAKMDELGVSNHPQYKLCCMVDSLAMITVDTGSRYGVIEVKPLGVLWGKYEQWNKTNTIMFDDLRRNFLMNPQNGLKIRPFRKAHFNREKDRELVKLTKYLKDIAPLVDLSPLNHRKWESYRPKRNTDDTQSAASSRAFALLLNSRVNCIPCE</sequence>
<dbReference type="FunCoup" id="R7UWH8">
    <property type="interactions" value="2105"/>
</dbReference>
<keyword evidence="5" id="KW-0479">Metal-binding</keyword>
<dbReference type="STRING" id="283909.R7UWH8"/>
<keyword evidence="6" id="KW-0378">Hydrolase</keyword>
<evidence type="ECO:0000256" key="8">
    <source>
        <dbReference type="ARBA" id="ARBA00022912"/>
    </source>
</evidence>
<reference evidence="16" key="3">
    <citation type="submission" date="2015-06" db="UniProtKB">
        <authorList>
            <consortium name="EnsemblMetazoa"/>
        </authorList>
    </citation>
    <scope>IDENTIFICATION</scope>
</reference>
<dbReference type="InterPro" id="IPR011943">
    <property type="entry name" value="HAD-SF_hydro_IIID"/>
</dbReference>
<dbReference type="EC" id="3.1.3.16" evidence="3"/>
<keyword evidence="7" id="KW-0460">Magnesium</keyword>
<dbReference type="HOGENOM" id="CLU_046931_1_0_1"/>
<reference evidence="17" key="1">
    <citation type="submission" date="2012-12" db="EMBL/GenBank/DDBJ databases">
        <authorList>
            <person name="Hellsten U."/>
            <person name="Grimwood J."/>
            <person name="Chapman J.A."/>
            <person name="Shapiro H."/>
            <person name="Aerts A."/>
            <person name="Otillar R.P."/>
            <person name="Terry A.Y."/>
            <person name="Boore J.L."/>
            <person name="Simakov O."/>
            <person name="Marletaz F."/>
            <person name="Cho S.-J."/>
            <person name="Edsinger-Gonzales E."/>
            <person name="Havlak P."/>
            <person name="Kuo D.-H."/>
            <person name="Larsson T."/>
            <person name="Lv J."/>
            <person name="Arendt D."/>
            <person name="Savage R."/>
            <person name="Osoegawa K."/>
            <person name="de Jong P."/>
            <person name="Lindberg D.R."/>
            <person name="Seaver E.C."/>
            <person name="Weisblat D.A."/>
            <person name="Putnam N.H."/>
            <person name="Grigoriev I.V."/>
            <person name="Rokhsar D.S."/>
        </authorList>
    </citation>
    <scope>NUCLEOTIDE SEQUENCE</scope>
    <source>
        <strain evidence="17">I ESC-2004</strain>
    </source>
</reference>
<dbReference type="GO" id="GO:0005634">
    <property type="term" value="C:nucleus"/>
    <property type="evidence" value="ECO:0007669"/>
    <property type="project" value="UniProtKB-SubCell"/>
</dbReference>
<dbReference type="EnsemblMetazoa" id="CapteT214249">
    <property type="protein sequence ID" value="CapteP214249"/>
    <property type="gene ID" value="CapteG214249"/>
</dbReference>
<evidence type="ECO:0000256" key="4">
    <source>
        <dbReference type="ARBA" id="ARBA00014187"/>
    </source>
</evidence>
<dbReference type="InterPro" id="IPR023214">
    <property type="entry name" value="HAD_sf"/>
</dbReference>
<dbReference type="FunFam" id="3.10.20.90:FF:000060">
    <property type="entry name" value="ubiquitin-like domain-containing CTD phosphatase 1"/>
    <property type="match status" value="1"/>
</dbReference>
<feature type="domain" description="Ubiquitin-like" evidence="13">
    <location>
        <begin position="3"/>
        <end position="81"/>
    </location>
</feature>
<evidence type="ECO:0000256" key="2">
    <source>
        <dbReference type="ARBA" id="ARBA00004123"/>
    </source>
</evidence>
<dbReference type="NCBIfam" id="TIGR02245">
    <property type="entry name" value="HAD_IIID1"/>
    <property type="match status" value="1"/>
</dbReference>
<dbReference type="Proteomes" id="UP000014760">
    <property type="component" value="Unassembled WGS sequence"/>
</dbReference>
<dbReference type="GO" id="GO:0090364">
    <property type="term" value="P:regulation of proteasome assembly"/>
    <property type="evidence" value="ECO:0007669"/>
    <property type="project" value="InterPro"/>
</dbReference>
<dbReference type="EMBL" id="AMQN01021806">
    <property type="status" value="NOT_ANNOTATED_CDS"/>
    <property type="molecule type" value="Genomic_DNA"/>
</dbReference>
<dbReference type="OrthoDB" id="1711508at2759"/>
<protein>
    <recommendedName>
        <fullName evidence="4">Ubiquitin-like domain-containing CTD phosphatase 1</fullName>
        <ecNumber evidence="3">3.1.3.16</ecNumber>
    </recommendedName>
    <alternativeName>
        <fullName evidence="10">Nuclear proteasome inhibitor UBLCP1</fullName>
    </alternativeName>
</protein>
<dbReference type="InterPro" id="IPR000626">
    <property type="entry name" value="Ubiquitin-like_dom"/>
</dbReference>
<dbReference type="InterPro" id="IPR029071">
    <property type="entry name" value="Ubiquitin-like_domsf"/>
</dbReference>
<accession>R7UWH8</accession>
<dbReference type="PANTHER" id="PTHR48493:SF1">
    <property type="entry name" value="UBIQUITIN-LIKE DOMAIN-CONTAINING CTD PHOSPHATASE 1"/>
    <property type="match status" value="1"/>
</dbReference>
<dbReference type="SUPFAM" id="SSF54236">
    <property type="entry name" value="Ubiquitin-like"/>
    <property type="match status" value="1"/>
</dbReference>
<dbReference type="InterPro" id="IPR051658">
    <property type="entry name" value="UBLCP1"/>
</dbReference>
<dbReference type="SMART" id="SM00577">
    <property type="entry name" value="CPDc"/>
    <property type="match status" value="1"/>
</dbReference>
<dbReference type="Pfam" id="PF03031">
    <property type="entry name" value="NIF"/>
    <property type="match status" value="1"/>
</dbReference>
<evidence type="ECO:0000256" key="10">
    <source>
        <dbReference type="ARBA" id="ARBA00032039"/>
    </source>
</evidence>
<proteinExistence type="predicted"/>
<keyword evidence="9" id="KW-0539">Nucleus</keyword>
<evidence type="ECO:0000256" key="6">
    <source>
        <dbReference type="ARBA" id="ARBA00022801"/>
    </source>
</evidence>
<dbReference type="CDD" id="cd01813">
    <property type="entry name" value="Ubl_UBLCP1"/>
    <property type="match status" value="1"/>
</dbReference>
<keyword evidence="8" id="KW-0904">Protein phosphatase</keyword>
<comment type="catalytic activity">
    <reaction evidence="11">
        <text>O-phospho-L-seryl-[protein] + H2O = L-seryl-[protein] + phosphate</text>
        <dbReference type="Rhea" id="RHEA:20629"/>
        <dbReference type="Rhea" id="RHEA-COMP:9863"/>
        <dbReference type="Rhea" id="RHEA-COMP:11604"/>
        <dbReference type="ChEBI" id="CHEBI:15377"/>
        <dbReference type="ChEBI" id="CHEBI:29999"/>
        <dbReference type="ChEBI" id="CHEBI:43474"/>
        <dbReference type="ChEBI" id="CHEBI:83421"/>
        <dbReference type="EC" id="3.1.3.16"/>
    </reaction>
</comment>
<dbReference type="OMA" id="ATSMSWI"/>
<dbReference type="GO" id="GO:0004722">
    <property type="term" value="F:protein serine/threonine phosphatase activity"/>
    <property type="evidence" value="ECO:0007669"/>
    <property type="project" value="UniProtKB-EC"/>
</dbReference>
<dbReference type="GO" id="GO:0046872">
    <property type="term" value="F:metal ion binding"/>
    <property type="evidence" value="ECO:0007669"/>
    <property type="project" value="UniProtKB-KW"/>
</dbReference>
<evidence type="ECO:0000313" key="16">
    <source>
        <dbReference type="EnsemblMetazoa" id="CapteP214249"/>
    </source>
</evidence>
<gene>
    <name evidence="15" type="ORF">CAPTEDRAFT_214249</name>
</gene>
<dbReference type="InterPro" id="IPR004274">
    <property type="entry name" value="FCP1_dom"/>
</dbReference>
<comment type="subcellular location">
    <subcellularLocation>
        <location evidence="2">Nucleus</location>
    </subcellularLocation>
</comment>
<dbReference type="InterPro" id="IPR036412">
    <property type="entry name" value="HAD-like_sf"/>
</dbReference>
<dbReference type="Gene3D" id="3.10.20.90">
    <property type="entry name" value="Phosphatidylinositol 3-kinase Catalytic Subunit, Chain A, domain 1"/>
    <property type="match status" value="1"/>
</dbReference>
<dbReference type="AlphaFoldDB" id="R7UWH8"/>
<evidence type="ECO:0000259" key="13">
    <source>
        <dbReference type="PROSITE" id="PS50053"/>
    </source>
</evidence>
<dbReference type="SUPFAM" id="SSF56784">
    <property type="entry name" value="HAD-like"/>
    <property type="match status" value="1"/>
</dbReference>
<comment type="cofactor">
    <cofactor evidence="1">
        <name>Mg(2+)</name>
        <dbReference type="ChEBI" id="CHEBI:18420"/>
    </cofactor>
</comment>
<feature type="domain" description="FCP1 homology" evidence="14">
    <location>
        <begin position="133"/>
        <end position="307"/>
    </location>
</feature>
<dbReference type="Gene3D" id="3.40.50.1000">
    <property type="entry name" value="HAD superfamily/HAD-like"/>
    <property type="match status" value="1"/>
</dbReference>
<dbReference type="PROSITE" id="PS50969">
    <property type="entry name" value="FCP1"/>
    <property type="match status" value="1"/>
</dbReference>
<comment type="catalytic activity">
    <reaction evidence="12">
        <text>O-phospho-L-threonyl-[protein] + H2O = L-threonyl-[protein] + phosphate</text>
        <dbReference type="Rhea" id="RHEA:47004"/>
        <dbReference type="Rhea" id="RHEA-COMP:11060"/>
        <dbReference type="Rhea" id="RHEA-COMP:11605"/>
        <dbReference type="ChEBI" id="CHEBI:15377"/>
        <dbReference type="ChEBI" id="CHEBI:30013"/>
        <dbReference type="ChEBI" id="CHEBI:43474"/>
        <dbReference type="ChEBI" id="CHEBI:61977"/>
        <dbReference type="EC" id="3.1.3.16"/>
    </reaction>
</comment>
<dbReference type="PANTHER" id="PTHR48493">
    <property type="entry name" value="UBIQUITIN-LIKE DOMAIN-CONTAINING CTD PHOSPHATASE 1"/>
    <property type="match status" value="1"/>
</dbReference>
<evidence type="ECO:0000256" key="3">
    <source>
        <dbReference type="ARBA" id="ARBA00013081"/>
    </source>
</evidence>
<reference evidence="15 17" key="2">
    <citation type="journal article" date="2013" name="Nature">
        <title>Insights into bilaterian evolution from three spiralian genomes.</title>
        <authorList>
            <person name="Simakov O."/>
            <person name="Marletaz F."/>
            <person name="Cho S.J."/>
            <person name="Edsinger-Gonzales E."/>
            <person name="Havlak P."/>
            <person name="Hellsten U."/>
            <person name="Kuo D.H."/>
            <person name="Larsson T."/>
            <person name="Lv J."/>
            <person name="Arendt D."/>
            <person name="Savage R."/>
            <person name="Osoegawa K."/>
            <person name="de Jong P."/>
            <person name="Grimwood J."/>
            <person name="Chapman J.A."/>
            <person name="Shapiro H."/>
            <person name="Aerts A."/>
            <person name="Otillar R.P."/>
            <person name="Terry A.Y."/>
            <person name="Boore J.L."/>
            <person name="Grigoriev I.V."/>
            <person name="Lindberg D.R."/>
            <person name="Seaver E.C."/>
            <person name="Weisblat D.A."/>
            <person name="Putnam N.H."/>
            <person name="Rokhsar D.S."/>
        </authorList>
    </citation>
    <scope>NUCLEOTIDE SEQUENCE</scope>
    <source>
        <strain evidence="15 17">I ESC-2004</strain>
    </source>
</reference>
<evidence type="ECO:0000256" key="7">
    <source>
        <dbReference type="ARBA" id="ARBA00022842"/>
    </source>
</evidence>
<evidence type="ECO:0000256" key="9">
    <source>
        <dbReference type="ARBA" id="ARBA00023242"/>
    </source>
</evidence>
<dbReference type="SMART" id="SM00213">
    <property type="entry name" value="UBQ"/>
    <property type="match status" value="1"/>
</dbReference>
<keyword evidence="17" id="KW-1185">Reference proteome</keyword>
<evidence type="ECO:0000313" key="15">
    <source>
        <dbReference type="EMBL" id="ELU08292.1"/>
    </source>
</evidence>
<organism evidence="15">
    <name type="scientific">Capitella teleta</name>
    <name type="common">Polychaete worm</name>
    <dbReference type="NCBI Taxonomy" id="283909"/>
    <lineage>
        <taxon>Eukaryota</taxon>
        <taxon>Metazoa</taxon>
        <taxon>Spiralia</taxon>
        <taxon>Lophotrochozoa</taxon>
        <taxon>Annelida</taxon>
        <taxon>Polychaeta</taxon>
        <taxon>Sedentaria</taxon>
        <taxon>Scolecida</taxon>
        <taxon>Capitellidae</taxon>
        <taxon>Capitella</taxon>
    </lineage>
</organism>
<name>R7UWH8_CAPTE</name>
<evidence type="ECO:0000256" key="1">
    <source>
        <dbReference type="ARBA" id="ARBA00001946"/>
    </source>
</evidence>
<evidence type="ECO:0000256" key="12">
    <source>
        <dbReference type="ARBA" id="ARBA00048336"/>
    </source>
</evidence>